<accession>A0AC61RZ15</accession>
<keyword evidence="2" id="KW-1185">Reference proteome</keyword>
<reference evidence="1" key="1">
    <citation type="submission" date="2019-04" db="EMBL/GenBank/DDBJ databases">
        <title>Microbes associate with the intestines of laboratory mice.</title>
        <authorList>
            <person name="Navarre W."/>
            <person name="Wong E."/>
            <person name="Huang K."/>
            <person name="Tropini C."/>
            <person name="Ng K."/>
            <person name="Yu B."/>
        </authorList>
    </citation>
    <scope>NUCLEOTIDE SEQUENCE</scope>
    <source>
        <strain evidence="1">NM01_1-7b</strain>
    </source>
</reference>
<comment type="caution">
    <text evidence="1">The sequence shown here is derived from an EMBL/GenBank/DDBJ whole genome shotgun (WGS) entry which is preliminary data.</text>
</comment>
<gene>
    <name evidence="1" type="ORF">E5329_06145</name>
</gene>
<dbReference type="Proteomes" id="UP000304953">
    <property type="component" value="Unassembled WGS sequence"/>
</dbReference>
<sequence>MKKYGFGVDIGGTTCKIGLFETTGDLAEKWEIPTDTSEEGKNILSDIAASLRGKMAERNIGKDEVEGIGIGLPGPVQPDGSVLLCVNLGWKEKNIPKEMGDLMDGIQVKAENDANVAALGEMWQGGGKGCKSIVMVTLGTGVGGGIIVDGKIVSGAHGAGGEIGHITVNPHESVPCNCGRKGCLEQYCSATGIARLAQEALAQDHEVSVLDKAAGISAKTVFDAYKEQDKLAGQIVEKFARILGKGLSNIACVADPEVFVIGGGVSKAGEVLIQAVNQYYREAAFPSCVHTRFALASLGNDAGMYGCVKLVLE</sequence>
<proteinExistence type="predicted"/>
<dbReference type="EMBL" id="SRYA01000009">
    <property type="protein sequence ID" value="TGY97245.1"/>
    <property type="molecule type" value="Genomic_DNA"/>
</dbReference>
<dbReference type="EC" id="2.7.1.2" evidence="1"/>
<evidence type="ECO:0000313" key="2">
    <source>
        <dbReference type="Proteomes" id="UP000304953"/>
    </source>
</evidence>
<keyword evidence="1" id="KW-0808">Transferase</keyword>
<organism evidence="1 2">
    <name type="scientific">Petralouisia muris</name>
    <dbReference type="NCBI Taxonomy" id="3032872"/>
    <lineage>
        <taxon>Bacteria</taxon>
        <taxon>Bacillati</taxon>
        <taxon>Bacillota</taxon>
        <taxon>Clostridia</taxon>
        <taxon>Lachnospirales</taxon>
        <taxon>Lachnospiraceae</taxon>
        <taxon>Petralouisia</taxon>
    </lineage>
</organism>
<name>A0AC61RZ15_9FIRM</name>
<evidence type="ECO:0000313" key="1">
    <source>
        <dbReference type="EMBL" id="TGY97245.1"/>
    </source>
</evidence>
<protein>
    <submittedName>
        <fullName evidence="1">ROK family glucokinase</fullName>
        <ecNumber evidence="1">2.7.1.2</ecNumber>
    </submittedName>
</protein>